<evidence type="ECO:0008006" key="4">
    <source>
        <dbReference type="Google" id="ProtNLM"/>
    </source>
</evidence>
<dbReference type="Proteomes" id="UP000516444">
    <property type="component" value="Chromosome"/>
</dbReference>
<dbReference type="RefSeq" id="WP_190849840.1">
    <property type="nucleotide sequence ID" value="NZ_AP023440.1"/>
</dbReference>
<sequence length="792" mass="84093">MAGREFGHHLGLPRALSALPLAPLVPGYARLVAAQRAAGLRHIGEILTPGGPGSGAGLRVLDGLFVPVGTRGQRRVDGALLAGLRGSSGPAAPLADELAELHRRDPQALRRVLLYQLIGLLQDRPDDQRPDTALRLGVHAEEAAGLVAAALVRPALDGAQRAAAESLADAWAEHRLRRADRLLKRLPPYGRDPSLTALRAALSRRLRHADAALDAARDAEQAGDSEAATERYLRALRLATDDRRALFGLVRIHRPRPHDATGTGTGTGTGTERLRRELRPESVALTWDAADPADPADPGVVTWRILRLRRAGRGTTEVRELCEVRQVSSGSGGMGSAEDRAAPLGSVVRYVALPVREGRVAGVPLVARELAVTPEVSGLALTDGRERIDGTWRPPPGATEVTVEHTGPGNVTGVTEPLPCETGRFAATGLPPGPHRFRVVCHYRTSAGRTVASPGVEATRTVQHWPEPVRTLTATAEREGIRFAWTGAEGAEGTEGTEVRLVCWPGDVPRDGAELATAELPEPLPWPRLPDDGGVLCPPPGTHVEVAAVAVLGERAVAGPTVTVEAPVAVTGLVARRQADGQAQVVLDWPEGTGLLTVSWTRGRGRTEERSVAAHQYRRHGLRLPVGRGGVRVRAVPAPRTSGSVVALPAAAETVLPPDASVAYRLVPAPRRILRRGRPLIRVTLSAPDEDVSGEEAPGEHVSDRDEFGETPLQLPEFVCVARSGILRPRGPADGTTVLRIAGDELLKLRTVEHELASDPCPAPFTLRGFLLGAHAASVRLEEPSPATLVVR</sequence>
<evidence type="ECO:0000313" key="2">
    <source>
        <dbReference type="EMBL" id="BCL26864.1"/>
    </source>
</evidence>
<protein>
    <recommendedName>
        <fullName evidence="4">LigA protein</fullName>
    </recommendedName>
</protein>
<gene>
    <name evidence="2" type="ORF">GCM10017557_17230</name>
</gene>
<feature type="region of interest" description="Disordered" evidence="1">
    <location>
        <begin position="386"/>
        <end position="410"/>
    </location>
</feature>
<dbReference type="AlphaFoldDB" id="A0A7G1NZ07"/>
<organism evidence="2 3">
    <name type="scientific">Streptomyces aurantiacus</name>
    <dbReference type="NCBI Taxonomy" id="47760"/>
    <lineage>
        <taxon>Bacteria</taxon>
        <taxon>Bacillati</taxon>
        <taxon>Actinomycetota</taxon>
        <taxon>Actinomycetes</taxon>
        <taxon>Kitasatosporales</taxon>
        <taxon>Streptomycetaceae</taxon>
        <taxon>Streptomyces</taxon>
        <taxon>Streptomyces aurantiacus group</taxon>
    </lineage>
</organism>
<evidence type="ECO:0000313" key="3">
    <source>
        <dbReference type="Proteomes" id="UP000516444"/>
    </source>
</evidence>
<name>A0A7G1NZ07_9ACTN</name>
<evidence type="ECO:0000256" key="1">
    <source>
        <dbReference type="SAM" id="MobiDB-lite"/>
    </source>
</evidence>
<reference evidence="2 3" key="1">
    <citation type="journal article" date="2014" name="Int. J. Syst. Evol. Microbiol.">
        <title>Complete genome sequence of Corynebacterium casei LMG S-19264T (=DSM 44701T), isolated from a smear-ripened cheese.</title>
        <authorList>
            <consortium name="US DOE Joint Genome Institute (JGI-PGF)"/>
            <person name="Walter F."/>
            <person name="Albersmeier A."/>
            <person name="Kalinowski J."/>
            <person name="Ruckert C."/>
        </authorList>
    </citation>
    <scope>NUCLEOTIDE SEQUENCE [LARGE SCALE GENOMIC DNA]</scope>
    <source>
        <strain evidence="2 3">JCM 4677</strain>
    </source>
</reference>
<accession>A0A7G1NZ07</accession>
<proteinExistence type="predicted"/>
<keyword evidence="3" id="KW-1185">Reference proteome</keyword>
<dbReference type="KEGG" id="sgm:GCM10017557_17230"/>
<dbReference type="EMBL" id="AP023440">
    <property type="protein sequence ID" value="BCL26864.1"/>
    <property type="molecule type" value="Genomic_DNA"/>
</dbReference>